<accession>A0A7K0KIU4</accession>
<evidence type="ECO:0000313" key="3">
    <source>
        <dbReference type="EMBL" id="MST85789.1"/>
    </source>
</evidence>
<dbReference type="Proteomes" id="UP000438914">
    <property type="component" value="Unassembled WGS sequence"/>
</dbReference>
<feature type="domain" description="TonB-dependent receptor plug" evidence="2">
    <location>
        <begin position="33"/>
        <end position="130"/>
    </location>
</feature>
<feature type="chain" id="PRO_5029513621" evidence="1">
    <location>
        <begin position="24"/>
        <end position="939"/>
    </location>
</feature>
<keyword evidence="4" id="KW-1185">Reference proteome</keyword>
<reference evidence="3 4" key="1">
    <citation type="submission" date="2019-08" db="EMBL/GenBank/DDBJ databases">
        <title>In-depth cultivation of the pig gut microbiome towards novel bacterial diversity and tailored functional studies.</title>
        <authorList>
            <person name="Wylensek D."/>
            <person name="Hitch T.C.A."/>
            <person name="Clavel T."/>
        </authorList>
    </citation>
    <scope>NUCLEOTIDE SEQUENCE [LARGE SCALE GENOMIC DNA]</scope>
    <source>
        <strain evidence="3 4">LKV-178-WT-2A</strain>
    </source>
</reference>
<sequence>MNNKILYIAFVLAMAPALSRAQAQTVADSTAAQQVHVAFGKVNKSDLLGGVNEVNVADLLKKDYHAYSLDGISTMVGGYNGSIWGQSPLVLIDGVPRDASEVDATEVETVTVLKAASAVALYGSRGSKGVVLITTKRGKAQRLTIEARANAGLYVPKRYPHYLGAAEYMSLYNEACDNDGIAHQYSDADIYNTAAGTNPYRYPDMNFYSSDYLRKATLRTDATAEITGGNQRATYYANFGMTYNNGLIKYGGHHKDDNLNFRVRANIDMTITSWLKAFANVGVHINNAYTYRGDFWGAAANLRPNWYSGLLPLDMMDMNNENVSNLVSTSNHIINGKYILGGNTVNQTTLFGDMLAAGYVKDKRRNFLFDVGVNADLGMITPGLSFKSAFSVDYYDYYSEGYKEGYAVYEPVWANMNGKDMIIDLKQYGKDSRSASEYVGSSTYYQTMTFRTQFDYNRTFGKVHNVGATLMGWGYQRQNSNDSSHSGSSYHRTTNVNAGLRATYNYNHLYYAEFDGALVHSAKLAPGHRNAFSPSATLGWRFGQEKWFKNALPFVDDAKIDASYSVLNQDLDISDYYMYKGYYDNKGGWYQWEDASQGGFCNTSKRGTNTDLGFVKRKEWRIGLDASLWNGLLTVDMNYFHQLTDGLLTQGASTVYPAWFNGNGSFLPYLNYNQDQRSGFDFTVKADKHFGKLEAILGISGMVYSSNAKRRDEVWSEDYLYRQGHALDAQWAYVCEGFFNDEADIENHAKQTFGEVKPGDLKYKDINNDGVIDSKDQIDLGKAGWGATPFVYGFNLTLKYNRFTFYVDGTGNMGGIGFKNSSYYWLKGTSKYTAVARGRWTPETAATATYPRLTTKDNSNNLRNSTFWLKSTDRFDLGRVQLTYDLPDNWFTGKVVSGMSIYALAEGLFTISTDKVWRETAVGGAPYNRFYNLGVKLSF</sequence>
<dbReference type="InterPro" id="IPR037066">
    <property type="entry name" value="Plug_dom_sf"/>
</dbReference>
<evidence type="ECO:0000256" key="1">
    <source>
        <dbReference type="SAM" id="SignalP"/>
    </source>
</evidence>
<proteinExistence type="predicted"/>
<protein>
    <submittedName>
        <fullName evidence="3">SusC/RagA family TonB-linked outer membrane protein</fullName>
    </submittedName>
</protein>
<dbReference type="SUPFAM" id="SSF56935">
    <property type="entry name" value="Porins"/>
    <property type="match status" value="1"/>
</dbReference>
<dbReference type="NCBIfam" id="TIGR04056">
    <property type="entry name" value="OMP_RagA_SusC"/>
    <property type="match status" value="1"/>
</dbReference>
<dbReference type="Pfam" id="PF07715">
    <property type="entry name" value="Plug"/>
    <property type="match status" value="1"/>
</dbReference>
<dbReference type="Gene3D" id="2.170.130.10">
    <property type="entry name" value="TonB-dependent receptor, plug domain"/>
    <property type="match status" value="1"/>
</dbReference>
<dbReference type="InterPro" id="IPR023997">
    <property type="entry name" value="TonB-dep_OMP_SusC/RagA_CS"/>
</dbReference>
<dbReference type="RefSeq" id="WP_154535389.1">
    <property type="nucleotide sequence ID" value="NZ_VUNG01000052.1"/>
</dbReference>
<dbReference type="InterPro" id="IPR012910">
    <property type="entry name" value="Plug_dom"/>
</dbReference>
<evidence type="ECO:0000259" key="2">
    <source>
        <dbReference type="Pfam" id="PF07715"/>
    </source>
</evidence>
<evidence type="ECO:0000313" key="4">
    <source>
        <dbReference type="Proteomes" id="UP000438914"/>
    </source>
</evidence>
<dbReference type="NCBIfam" id="TIGR04057">
    <property type="entry name" value="SusC_RagA_signa"/>
    <property type="match status" value="1"/>
</dbReference>
<dbReference type="InterPro" id="IPR023996">
    <property type="entry name" value="TonB-dep_OMP_SusC/RagA"/>
</dbReference>
<feature type="signal peptide" evidence="1">
    <location>
        <begin position="1"/>
        <end position="23"/>
    </location>
</feature>
<organism evidence="3 4">
    <name type="scientific">Hallella mizrahii</name>
    <dbReference type="NCBI Taxonomy" id="2606637"/>
    <lineage>
        <taxon>Bacteria</taxon>
        <taxon>Pseudomonadati</taxon>
        <taxon>Bacteroidota</taxon>
        <taxon>Bacteroidia</taxon>
        <taxon>Bacteroidales</taxon>
        <taxon>Prevotellaceae</taxon>
        <taxon>Hallella</taxon>
    </lineage>
</organism>
<comment type="caution">
    <text evidence="3">The sequence shown here is derived from an EMBL/GenBank/DDBJ whole genome shotgun (WGS) entry which is preliminary data.</text>
</comment>
<dbReference type="EMBL" id="VUNG01000052">
    <property type="protein sequence ID" value="MST85789.1"/>
    <property type="molecule type" value="Genomic_DNA"/>
</dbReference>
<keyword evidence="1" id="KW-0732">Signal</keyword>
<gene>
    <name evidence="3" type="ORF">FYJ73_14130</name>
</gene>
<name>A0A7K0KIU4_9BACT</name>
<dbReference type="AlphaFoldDB" id="A0A7K0KIU4"/>